<comment type="caution">
    <text evidence="2">The sequence shown here is derived from an EMBL/GenBank/DDBJ whole genome shotgun (WGS) entry which is preliminary data.</text>
</comment>
<protein>
    <submittedName>
        <fullName evidence="2">Uncharacterized protein</fullName>
    </submittedName>
</protein>
<name>A0A8T0V9D4_PANVG</name>
<keyword evidence="1" id="KW-0472">Membrane</keyword>
<proteinExistence type="predicted"/>
<evidence type="ECO:0000313" key="3">
    <source>
        <dbReference type="Proteomes" id="UP000823388"/>
    </source>
</evidence>
<dbReference type="EMBL" id="CM029041">
    <property type="protein sequence ID" value="KAG2630965.1"/>
    <property type="molecule type" value="Genomic_DNA"/>
</dbReference>
<keyword evidence="3" id="KW-1185">Reference proteome</keyword>
<evidence type="ECO:0000313" key="2">
    <source>
        <dbReference type="EMBL" id="KAG2630965.1"/>
    </source>
</evidence>
<evidence type="ECO:0000256" key="1">
    <source>
        <dbReference type="SAM" id="Phobius"/>
    </source>
</evidence>
<keyword evidence="1" id="KW-1133">Transmembrane helix</keyword>
<dbReference type="Proteomes" id="UP000823388">
    <property type="component" value="Chromosome 3K"/>
</dbReference>
<gene>
    <name evidence="2" type="ORF">PVAP13_3KG561950</name>
</gene>
<sequence>MYTIIPTTTHHLQSQSIWLGFTIITTLSFFFLRITTLSINNLCRFKLYQRRHAVSVLKQNHSPILCCQEMKATAALPTSKPITPSNQCTSSLLLFFHFSDDETEGLVTRLLIP</sequence>
<organism evidence="2 3">
    <name type="scientific">Panicum virgatum</name>
    <name type="common">Blackwell switchgrass</name>
    <dbReference type="NCBI Taxonomy" id="38727"/>
    <lineage>
        <taxon>Eukaryota</taxon>
        <taxon>Viridiplantae</taxon>
        <taxon>Streptophyta</taxon>
        <taxon>Embryophyta</taxon>
        <taxon>Tracheophyta</taxon>
        <taxon>Spermatophyta</taxon>
        <taxon>Magnoliopsida</taxon>
        <taxon>Liliopsida</taxon>
        <taxon>Poales</taxon>
        <taxon>Poaceae</taxon>
        <taxon>PACMAD clade</taxon>
        <taxon>Panicoideae</taxon>
        <taxon>Panicodae</taxon>
        <taxon>Paniceae</taxon>
        <taxon>Panicinae</taxon>
        <taxon>Panicum</taxon>
        <taxon>Panicum sect. Hiantes</taxon>
    </lineage>
</organism>
<dbReference type="AlphaFoldDB" id="A0A8T0V9D4"/>
<reference evidence="2" key="1">
    <citation type="submission" date="2020-05" db="EMBL/GenBank/DDBJ databases">
        <title>WGS assembly of Panicum virgatum.</title>
        <authorList>
            <person name="Lovell J.T."/>
            <person name="Jenkins J."/>
            <person name="Shu S."/>
            <person name="Juenger T.E."/>
            <person name="Schmutz J."/>
        </authorList>
    </citation>
    <scope>NUCLEOTIDE SEQUENCE</scope>
    <source>
        <strain evidence="2">AP13</strain>
    </source>
</reference>
<keyword evidence="1" id="KW-0812">Transmembrane</keyword>
<accession>A0A8T0V9D4</accession>
<feature type="transmembrane region" description="Helical" evidence="1">
    <location>
        <begin position="17"/>
        <end position="42"/>
    </location>
</feature>